<dbReference type="OrthoDB" id="2680417at2759"/>
<accession>A0A0C9V8R3</accession>
<evidence type="ECO:0000313" key="3">
    <source>
        <dbReference type="Proteomes" id="UP000053820"/>
    </source>
</evidence>
<keyword evidence="3" id="KW-1185">Reference proteome</keyword>
<gene>
    <name evidence="2" type="ORF">HYDPIDRAFT_114935</name>
</gene>
<sequence length="373" mass="42159">MDIFINQLRYSSCALLAAYALTIFMEYEKTHQYIARGSLAPKHIVDMLRLNYFDEAIGQNEGFRIFSDLMEYDDLRWAVWEYDVTQVLAKKLETGKAREIRTSLICPDIFHSIGAHSNGLYHLYHLVTKVVSDPDGPWAEELVEKGLELLRRGHWKTQRAGVTILSSLAQGNDRVKGILKNHISRIIRLLLQPAEQESILPVQWSPTAVVSPENPSQLGMTSPRPSSMLGPVCALHALSSHQTLRDEIRNSEDYWRLRDQWLSGTLVDFTETPFWQVYTPTQDDLKNMMEKMLFSVESEEGISVDDSTSGGDSILPHIQHWGRLAVAVYQFVLDWLSSLFTLAGLAPFTAAAVVVLSPIFIFAALVHLVTLCL</sequence>
<dbReference type="Proteomes" id="UP000053820">
    <property type="component" value="Unassembled WGS sequence"/>
</dbReference>
<dbReference type="HOGENOM" id="CLU_741982_0_0_1"/>
<proteinExistence type="predicted"/>
<evidence type="ECO:0000256" key="1">
    <source>
        <dbReference type="SAM" id="Phobius"/>
    </source>
</evidence>
<protein>
    <submittedName>
        <fullName evidence="2">Unplaced genomic scaffold scaffold_23, whole genome shotgun sequence</fullName>
    </submittedName>
</protein>
<reference evidence="2 3" key="1">
    <citation type="submission" date="2014-04" db="EMBL/GenBank/DDBJ databases">
        <title>Evolutionary Origins and Diversification of the Mycorrhizal Mutualists.</title>
        <authorList>
            <consortium name="DOE Joint Genome Institute"/>
            <consortium name="Mycorrhizal Genomics Consortium"/>
            <person name="Kohler A."/>
            <person name="Kuo A."/>
            <person name="Nagy L.G."/>
            <person name="Floudas D."/>
            <person name="Copeland A."/>
            <person name="Barry K.W."/>
            <person name="Cichocki N."/>
            <person name="Veneault-Fourrey C."/>
            <person name="LaButti K."/>
            <person name="Lindquist E.A."/>
            <person name="Lipzen A."/>
            <person name="Lundell T."/>
            <person name="Morin E."/>
            <person name="Murat C."/>
            <person name="Riley R."/>
            <person name="Ohm R."/>
            <person name="Sun H."/>
            <person name="Tunlid A."/>
            <person name="Henrissat B."/>
            <person name="Grigoriev I.V."/>
            <person name="Hibbett D.S."/>
            <person name="Martin F."/>
        </authorList>
    </citation>
    <scope>NUCLEOTIDE SEQUENCE [LARGE SCALE GENOMIC DNA]</scope>
    <source>
        <strain evidence="2 3">MD-312</strain>
    </source>
</reference>
<dbReference type="AlphaFoldDB" id="A0A0C9V8R3"/>
<keyword evidence="1" id="KW-0812">Transmembrane</keyword>
<keyword evidence="1" id="KW-1133">Transmembrane helix</keyword>
<name>A0A0C9V8R3_9AGAM</name>
<evidence type="ECO:0000313" key="2">
    <source>
        <dbReference type="EMBL" id="KIJ62089.1"/>
    </source>
</evidence>
<dbReference type="EMBL" id="KN839857">
    <property type="protein sequence ID" value="KIJ62089.1"/>
    <property type="molecule type" value="Genomic_DNA"/>
</dbReference>
<organism evidence="2 3">
    <name type="scientific">Hydnomerulius pinastri MD-312</name>
    <dbReference type="NCBI Taxonomy" id="994086"/>
    <lineage>
        <taxon>Eukaryota</taxon>
        <taxon>Fungi</taxon>
        <taxon>Dikarya</taxon>
        <taxon>Basidiomycota</taxon>
        <taxon>Agaricomycotina</taxon>
        <taxon>Agaricomycetes</taxon>
        <taxon>Agaricomycetidae</taxon>
        <taxon>Boletales</taxon>
        <taxon>Boletales incertae sedis</taxon>
        <taxon>Leucogyrophana</taxon>
    </lineage>
</organism>
<keyword evidence="1" id="KW-0472">Membrane</keyword>
<dbReference type="SUPFAM" id="SSF48371">
    <property type="entry name" value="ARM repeat"/>
    <property type="match status" value="1"/>
</dbReference>
<dbReference type="InterPro" id="IPR016024">
    <property type="entry name" value="ARM-type_fold"/>
</dbReference>
<feature type="transmembrane region" description="Helical" evidence="1">
    <location>
        <begin position="351"/>
        <end position="372"/>
    </location>
</feature>